<dbReference type="PANTHER" id="PTHR30521:SF4">
    <property type="entry name" value="DEFERROCHELATASE"/>
    <property type="match status" value="1"/>
</dbReference>
<comment type="similarity">
    <text evidence="8">Belongs to the DyP-type peroxidase family.</text>
</comment>
<organism evidence="13 14">
    <name type="scientific">Corynebacterium coyleae</name>
    <dbReference type="NCBI Taxonomy" id="53374"/>
    <lineage>
        <taxon>Bacteria</taxon>
        <taxon>Bacillati</taxon>
        <taxon>Actinomycetota</taxon>
        <taxon>Actinomycetes</taxon>
        <taxon>Mycobacteriales</taxon>
        <taxon>Corynebacteriaceae</taxon>
        <taxon>Corynebacterium</taxon>
    </lineage>
</organism>
<dbReference type="InterPro" id="IPR048328">
    <property type="entry name" value="Dyp_perox_C"/>
</dbReference>
<keyword evidence="7" id="KW-0408">Iron</keyword>
<dbReference type="EMBL" id="JAAUVV010000004">
    <property type="protein sequence ID" value="NJJ03387.1"/>
    <property type="molecule type" value="Genomic_DNA"/>
</dbReference>
<dbReference type="SUPFAM" id="SSF54909">
    <property type="entry name" value="Dimeric alpha+beta barrel"/>
    <property type="match status" value="1"/>
</dbReference>
<dbReference type="InterPro" id="IPR011008">
    <property type="entry name" value="Dimeric_a/b-barrel"/>
</dbReference>
<evidence type="ECO:0000313" key="13">
    <source>
        <dbReference type="EMBL" id="NJJ03387.1"/>
    </source>
</evidence>
<evidence type="ECO:0000256" key="5">
    <source>
        <dbReference type="ARBA" id="ARBA00022729"/>
    </source>
</evidence>
<dbReference type="NCBIfam" id="TIGR01413">
    <property type="entry name" value="Dyp_perox_fam"/>
    <property type="match status" value="1"/>
</dbReference>
<dbReference type="Pfam" id="PF04261">
    <property type="entry name" value="Dyp_perox_N"/>
    <property type="match status" value="1"/>
</dbReference>
<evidence type="ECO:0000256" key="7">
    <source>
        <dbReference type="ARBA" id="ARBA00023004"/>
    </source>
</evidence>
<accession>A0AAP6XLM9</accession>
<dbReference type="InterPro" id="IPR006314">
    <property type="entry name" value="Dyp_peroxidase"/>
</dbReference>
<proteinExistence type="inferred from homology"/>
<sequence length="411" mass="45355">MVEPQRGGVSRRVFLAGAAGVAGVASSSMALVACSGEDDRETASRALTESTIAFDGAHQAGIQTTTQANLNLVGFNLKDGVKVDGLRRLMRLWTEDARELVSGRNPLSSLEPEMVDKPANLTITCGLGERIFDVAAPESKPAWLHDIESMPREKLVPEWGQTDIVLQICSDDPMVCAWVMRHMTRAGMDYVKTAWVQQGFMNAYGNIPKGQTPRNLFGQVDGTVNPHSDDEFAEQVFHEDGSSSLVVRRIAMDLDDWERLDRASREESVGRRLSDGAPLTGDSEFDKPDLDAIDEYGLPVIDRNSHMARAMPPKDHPEQRFLRRPYNYNLPPDPNSKGLSNAGLVFLTFQKDPDIQFTPVLRRLLEMDRLNEWTTHIGSAVYWVPPGTVEPGSGNSGDTYWGEAVLSGTRG</sequence>
<gene>
    <name evidence="13" type="ORF">HC138_03275</name>
</gene>
<evidence type="ECO:0000256" key="4">
    <source>
        <dbReference type="ARBA" id="ARBA00022723"/>
    </source>
</evidence>
<keyword evidence="5 10" id="KW-0732">Signal</keyword>
<dbReference type="GO" id="GO:0005829">
    <property type="term" value="C:cytosol"/>
    <property type="evidence" value="ECO:0007669"/>
    <property type="project" value="TreeGrafter"/>
</dbReference>
<evidence type="ECO:0000256" key="8">
    <source>
        <dbReference type="ARBA" id="ARBA00025737"/>
    </source>
</evidence>
<keyword evidence="4" id="KW-0479">Metal-binding</keyword>
<feature type="signal peptide" evidence="10">
    <location>
        <begin position="1"/>
        <end position="30"/>
    </location>
</feature>
<name>A0AAP6XLM9_9CORY</name>
<feature type="region of interest" description="Disordered" evidence="9">
    <location>
        <begin position="263"/>
        <end position="288"/>
    </location>
</feature>
<feature type="chain" id="PRO_5043022313" evidence="10">
    <location>
        <begin position="31"/>
        <end position="411"/>
    </location>
</feature>
<dbReference type="GO" id="GO:0020037">
    <property type="term" value="F:heme binding"/>
    <property type="evidence" value="ECO:0007669"/>
    <property type="project" value="InterPro"/>
</dbReference>
<dbReference type="RefSeq" id="WP_070484858.1">
    <property type="nucleotide sequence ID" value="NZ_JAAUVV010000004.1"/>
</dbReference>
<evidence type="ECO:0000313" key="14">
    <source>
        <dbReference type="Proteomes" id="UP000591626"/>
    </source>
</evidence>
<evidence type="ECO:0000256" key="6">
    <source>
        <dbReference type="ARBA" id="ARBA00023002"/>
    </source>
</evidence>
<dbReference type="InterPro" id="IPR006311">
    <property type="entry name" value="TAT_signal"/>
</dbReference>
<protein>
    <submittedName>
        <fullName evidence="13">Dyp-type peroxidase</fullName>
    </submittedName>
</protein>
<dbReference type="PROSITE" id="PS51404">
    <property type="entry name" value="DYP_PEROXIDASE"/>
    <property type="match status" value="1"/>
</dbReference>
<dbReference type="Proteomes" id="UP000591626">
    <property type="component" value="Unassembled WGS sequence"/>
</dbReference>
<comment type="cofactor">
    <cofactor evidence="1">
        <name>heme b</name>
        <dbReference type="ChEBI" id="CHEBI:60344"/>
    </cofactor>
</comment>
<dbReference type="GO" id="GO:0046872">
    <property type="term" value="F:metal ion binding"/>
    <property type="evidence" value="ECO:0007669"/>
    <property type="project" value="UniProtKB-KW"/>
</dbReference>
<dbReference type="AlphaFoldDB" id="A0AAP6XLM9"/>
<keyword evidence="3" id="KW-0349">Heme</keyword>
<keyword evidence="6" id="KW-0560">Oxidoreductase</keyword>
<reference evidence="13 14" key="1">
    <citation type="submission" date="2020-03" db="EMBL/GenBank/DDBJ databases">
        <title>Draft genome sequences of bacterial isolates from the female urobiome.</title>
        <authorList>
            <person name="Miller-Ensminger T."/>
            <person name="Wolfe A.J."/>
            <person name="Putonti C."/>
        </authorList>
    </citation>
    <scope>NUCLEOTIDE SEQUENCE [LARGE SCALE GENOMIC DNA]</scope>
    <source>
        <strain evidence="13 14">UMB8490</strain>
    </source>
</reference>
<feature type="domain" description="Dyp-type peroxidase N-terminal" evidence="11">
    <location>
        <begin position="59"/>
        <end position="200"/>
    </location>
</feature>
<evidence type="ECO:0000256" key="9">
    <source>
        <dbReference type="SAM" id="MobiDB-lite"/>
    </source>
</evidence>
<dbReference type="PANTHER" id="PTHR30521">
    <property type="entry name" value="DEFERROCHELATASE/PEROXIDASE"/>
    <property type="match status" value="1"/>
</dbReference>
<evidence type="ECO:0000259" key="11">
    <source>
        <dbReference type="Pfam" id="PF04261"/>
    </source>
</evidence>
<feature type="domain" description="Dyp-type peroxidase C-terminal" evidence="12">
    <location>
        <begin position="212"/>
        <end position="387"/>
    </location>
</feature>
<keyword evidence="2 13" id="KW-0575">Peroxidase</keyword>
<dbReference type="Pfam" id="PF20628">
    <property type="entry name" value="Dyp_perox_C"/>
    <property type="match status" value="1"/>
</dbReference>
<evidence type="ECO:0000256" key="10">
    <source>
        <dbReference type="SAM" id="SignalP"/>
    </source>
</evidence>
<feature type="compositionally biased region" description="Basic and acidic residues" evidence="9">
    <location>
        <begin position="263"/>
        <end position="274"/>
    </location>
</feature>
<dbReference type="PROSITE" id="PS51257">
    <property type="entry name" value="PROKAR_LIPOPROTEIN"/>
    <property type="match status" value="1"/>
</dbReference>
<evidence type="ECO:0000256" key="3">
    <source>
        <dbReference type="ARBA" id="ARBA00022617"/>
    </source>
</evidence>
<evidence type="ECO:0000256" key="2">
    <source>
        <dbReference type="ARBA" id="ARBA00022559"/>
    </source>
</evidence>
<evidence type="ECO:0000259" key="12">
    <source>
        <dbReference type="Pfam" id="PF20628"/>
    </source>
</evidence>
<dbReference type="InterPro" id="IPR048327">
    <property type="entry name" value="Dyp_perox_N"/>
</dbReference>
<evidence type="ECO:0000256" key="1">
    <source>
        <dbReference type="ARBA" id="ARBA00001970"/>
    </source>
</evidence>
<dbReference type="PROSITE" id="PS51318">
    <property type="entry name" value="TAT"/>
    <property type="match status" value="1"/>
</dbReference>
<comment type="caution">
    <text evidence="13">The sequence shown here is derived from an EMBL/GenBank/DDBJ whole genome shotgun (WGS) entry which is preliminary data.</text>
</comment>
<dbReference type="GO" id="GO:0004601">
    <property type="term" value="F:peroxidase activity"/>
    <property type="evidence" value="ECO:0007669"/>
    <property type="project" value="UniProtKB-KW"/>
</dbReference>